<dbReference type="SUPFAM" id="SSF52058">
    <property type="entry name" value="L domain-like"/>
    <property type="match status" value="1"/>
</dbReference>
<feature type="non-terminal residue" evidence="12">
    <location>
        <position position="222"/>
    </location>
</feature>
<keyword evidence="8" id="KW-0325">Glycoprotein</keyword>
<feature type="transmembrane region" description="Helical" evidence="10">
    <location>
        <begin position="138"/>
        <end position="161"/>
    </location>
</feature>
<evidence type="ECO:0000256" key="4">
    <source>
        <dbReference type="ARBA" id="ARBA00022692"/>
    </source>
</evidence>
<dbReference type="Pfam" id="PF00560">
    <property type="entry name" value="LRR_1"/>
    <property type="match status" value="1"/>
</dbReference>
<keyword evidence="4 10" id="KW-0812">Transmembrane</keyword>
<dbReference type="InterPro" id="IPR032675">
    <property type="entry name" value="LRR_dom_sf"/>
</dbReference>
<dbReference type="Gene3D" id="3.80.10.10">
    <property type="entry name" value="Ribonuclease Inhibitor"/>
    <property type="match status" value="1"/>
</dbReference>
<evidence type="ECO:0000256" key="6">
    <source>
        <dbReference type="ARBA" id="ARBA00022989"/>
    </source>
</evidence>
<dbReference type="SUPFAM" id="SSF56112">
    <property type="entry name" value="Protein kinase-like (PK-like)"/>
    <property type="match status" value="1"/>
</dbReference>
<evidence type="ECO:0000256" key="10">
    <source>
        <dbReference type="SAM" id="Phobius"/>
    </source>
</evidence>
<dbReference type="AlphaFoldDB" id="A0A392PV69"/>
<dbReference type="PROSITE" id="PS50011">
    <property type="entry name" value="PROTEIN_KINASE_DOM"/>
    <property type="match status" value="1"/>
</dbReference>
<evidence type="ECO:0000256" key="7">
    <source>
        <dbReference type="ARBA" id="ARBA00023136"/>
    </source>
</evidence>
<evidence type="ECO:0000256" key="8">
    <source>
        <dbReference type="ARBA" id="ARBA00023180"/>
    </source>
</evidence>
<reference evidence="12 13" key="1">
    <citation type="journal article" date="2018" name="Front. Plant Sci.">
        <title>Red Clover (Trifolium pratense) and Zigzag Clover (T. medium) - A Picture of Genomic Similarities and Differences.</title>
        <authorList>
            <person name="Dluhosova J."/>
            <person name="Istvanek J."/>
            <person name="Nedelnik J."/>
            <person name="Repkova J."/>
        </authorList>
    </citation>
    <scope>NUCLEOTIDE SEQUENCE [LARGE SCALE GENOMIC DNA]</scope>
    <source>
        <strain evidence="13">cv. 10/8</strain>
        <tissue evidence="12">Leaf</tissue>
    </source>
</reference>
<dbReference type="InterPro" id="IPR011009">
    <property type="entry name" value="Kinase-like_dom_sf"/>
</dbReference>
<keyword evidence="3" id="KW-0433">Leucine-rich repeat</keyword>
<dbReference type="GO" id="GO:0004672">
    <property type="term" value="F:protein kinase activity"/>
    <property type="evidence" value="ECO:0007669"/>
    <property type="project" value="InterPro"/>
</dbReference>
<dbReference type="EMBL" id="LXQA010098927">
    <property type="protein sequence ID" value="MCI15993.1"/>
    <property type="molecule type" value="Genomic_DNA"/>
</dbReference>
<comment type="subcellular location">
    <subcellularLocation>
        <location evidence="1">Membrane</location>
        <topology evidence="1">Single-pass membrane protein</topology>
    </subcellularLocation>
</comment>
<keyword evidence="9" id="KW-0547">Nucleotide-binding</keyword>
<evidence type="ECO:0000313" key="12">
    <source>
        <dbReference type="EMBL" id="MCI15993.1"/>
    </source>
</evidence>
<dbReference type="GO" id="GO:0016020">
    <property type="term" value="C:membrane"/>
    <property type="evidence" value="ECO:0007669"/>
    <property type="project" value="UniProtKB-SubCell"/>
</dbReference>
<dbReference type="InterPro" id="IPR051809">
    <property type="entry name" value="Plant_receptor-like_S/T_kinase"/>
</dbReference>
<keyword evidence="6 10" id="KW-1133">Transmembrane helix</keyword>
<comment type="similarity">
    <text evidence="2">Belongs to the RLP family.</text>
</comment>
<organism evidence="12 13">
    <name type="scientific">Trifolium medium</name>
    <dbReference type="NCBI Taxonomy" id="97028"/>
    <lineage>
        <taxon>Eukaryota</taxon>
        <taxon>Viridiplantae</taxon>
        <taxon>Streptophyta</taxon>
        <taxon>Embryophyta</taxon>
        <taxon>Tracheophyta</taxon>
        <taxon>Spermatophyta</taxon>
        <taxon>Magnoliopsida</taxon>
        <taxon>eudicotyledons</taxon>
        <taxon>Gunneridae</taxon>
        <taxon>Pentapetalae</taxon>
        <taxon>rosids</taxon>
        <taxon>fabids</taxon>
        <taxon>Fabales</taxon>
        <taxon>Fabaceae</taxon>
        <taxon>Papilionoideae</taxon>
        <taxon>50 kb inversion clade</taxon>
        <taxon>NPAAA clade</taxon>
        <taxon>Hologalegina</taxon>
        <taxon>IRL clade</taxon>
        <taxon>Trifolieae</taxon>
        <taxon>Trifolium</taxon>
    </lineage>
</organism>
<keyword evidence="13" id="KW-1185">Reference proteome</keyword>
<dbReference type="Pfam" id="PF13855">
    <property type="entry name" value="LRR_8"/>
    <property type="match status" value="1"/>
</dbReference>
<keyword evidence="9" id="KW-0067">ATP-binding</keyword>
<dbReference type="Proteomes" id="UP000265520">
    <property type="component" value="Unassembled WGS sequence"/>
</dbReference>
<proteinExistence type="inferred from homology"/>
<evidence type="ECO:0000259" key="11">
    <source>
        <dbReference type="PROSITE" id="PS50011"/>
    </source>
</evidence>
<comment type="caution">
    <text evidence="12">The sequence shown here is derived from an EMBL/GenBank/DDBJ whole genome shotgun (WGS) entry which is preliminary data.</text>
</comment>
<evidence type="ECO:0000256" key="5">
    <source>
        <dbReference type="ARBA" id="ARBA00022737"/>
    </source>
</evidence>
<dbReference type="InterPro" id="IPR017441">
    <property type="entry name" value="Protein_kinase_ATP_BS"/>
</dbReference>
<dbReference type="InterPro" id="IPR001611">
    <property type="entry name" value="Leu-rich_rpt"/>
</dbReference>
<dbReference type="Gene3D" id="3.30.200.20">
    <property type="entry name" value="Phosphorylase Kinase, domain 1"/>
    <property type="match status" value="1"/>
</dbReference>
<dbReference type="GO" id="GO:0005524">
    <property type="term" value="F:ATP binding"/>
    <property type="evidence" value="ECO:0007669"/>
    <property type="project" value="UniProtKB-UniRule"/>
</dbReference>
<evidence type="ECO:0000313" key="13">
    <source>
        <dbReference type="Proteomes" id="UP000265520"/>
    </source>
</evidence>
<keyword evidence="5" id="KW-0677">Repeat</keyword>
<evidence type="ECO:0000256" key="3">
    <source>
        <dbReference type="ARBA" id="ARBA00022614"/>
    </source>
</evidence>
<name>A0A392PV69_9FABA</name>
<keyword evidence="12" id="KW-0808">Transferase</keyword>
<evidence type="ECO:0000256" key="2">
    <source>
        <dbReference type="ARBA" id="ARBA00009592"/>
    </source>
</evidence>
<accession>A0A392PV69</accession>
<feature type="domain" description="Protein kinase" evidence="11">
    <location>
        <begin position="193"/>
        <end position="222"/>
    </location>
</feature>
<evidence type="ECO:0000256" key="9">
    <source>
        <dbReference type="PROSITE-ProRule" id="PRU10141"/>
    </source>
</evidence>
<evidence type="ECO:0000256" key="1">
    <source>
        <dbReference type="ARBA" id="ARBA00004167"/>
    </source>
</evidence>
<keyword evidence="12" id="KW-0418">Kinase</keyword>
<sequence length="222" mass="24308">MLKSINKLDVSENHLSGDIPGTIGECIGLEYLYIQGNFFNETIPSSLASLKGLRYLDLSRNRLSGPIPSVLQNISVLEYLNVSFNKLEGEIPMGGVFGNVSRLAVTGNNKLCGGIPELRLQPCPVKGLKHAKHHEIKLIVVIVTVVSFLLMMTIILTIYCVRKRNQKQYSDSPTTDSIVKVSYQELHNGTDGFSARNLVGLGSFGSVYKGKLASEDRVVAVK</sequence>
<protein>
    <submittedName>
        <fullName evidence="12">Kinase-like protein</fullName>
    </submittedName>
</protein>
<feature type="binding site" evidence="9">
    <location>
        <position position="222"/>
    </location>
    <ligand>
        <name>ATP</name>
        <dbReference type="ChEBI" id="CHEBI:30616"/>
    </ligand>
</feature>
<dbReference type="FunFam" id="3.80.10.10:FF:000111">
    <property type="entry name" value="LRR receptor-like serine/threonine-protein kinase ERECTA"/>
    <property type="match status" value="1"/>
</dbReference>
<keyword evidence="7 10" id="KW-0472">Membrane</keyword>
<dbReference type="PROSITE" id="PS00107">
    <property type="entry name" value="PROTEIN_KINASE_ATP"/>
    <property type="match status" value="1"/>
</dbReference>
<dbReference type="InterPro" id="IPR000719">
    <property type="entry name" value="Prot_kinase_dom"/>
</dbReference>
<dbReference type="PANTHER" id="PTHR27008:SF523">
    <property type="entry name" value="LRR RECEPTOR-LIKE KINASE FAMILY PROTEIN"/>
    <property type="match status" value="1"/>
</dbReference>
<dbReference type="PANTHER" id="PTHR27008">
    <property type="entry name" value="OS04G0122200 PROTEIN"/>
    <property type="match status" value="1"/>
</dbReference>